<evidence type="ECO:0000256" key="3">
    <source>
        <dbReference type="ARBA" id="ARBA00022614"/>
    </source>
</evidence>
<dbReference type="InterPro" id="IPR001680">
    <property type="entry name" value="WD40_rpt"/>
</dbReference>
<dbReference type="EMBL" id="MRZV01000401">
    <property type="protein sequence ID" value="PIK50868.1"/>
    <property type="molecule type" value="Genomic_DNA"/>
</dbReference>
<dbReference type="PANTHER" id="PTHR24370:SF10">
    <property type="entry name" value="LEUCINE-RICH REPEAT AND WD REPEAT-CONTAINING PROTEIN 1"/>
    <property type="match status" value="1"/>
</dbReference>
<dbReference type="InterPro" id="IPR036322">
    <property type="entry name" value="WD40_repeat_dom_sf"/>
</dbReference>
<dbReference type="OrthoDB" id="7318948at2759"/>
<dbReference type="AlphaFoldDB" id="A0A2G8KSA0"/>
<feature type="domain" description="Leucine-rich repeat and WD repeat-containing protein 1 WD" evidence="5">
    <location>
        <begin position="6"/>
        <end position="409"/>
    </location>
</feature>
<gene>
    <name evidence="6" type="ORF">BSL78_12249</name>
</gene>
<comment type="subcellular location">
    <subcellularLocation>
        <location evidence="1">Chromosome</location>
    </subcellularLocation>
</comment>
<accession>A0A2G8KSA0</accession>
<dbReference type="InterPro" id="IPR056160">
    <property type="entry name" value="WD_LRWD1"/>
</dbReference>
<evidence type="ECO:0000313" key="6">
    <source>
        <dbReference type="EMBL" id="PIK50868.1"/>
    </source>
</evidence>
<dbReference type="GO" id="GO:0005664">
    <property type="term" value="C:nuclear origin of replication recognition complex"/>
    <property type="evidence" value="ECO:0007669"/>
    <property type="project" value="TreeGrafter"/>
</dbReference>
<sequence>MQEVGVAYEPVHLLRCHSKEDDPNDTMTNVWKCAFEPNPEQPGNSTWSVATCGSNIVCVIDCKTGIVLKKYQHNKEKEEFYCIAWTTLEMDIDGKKKATNILAAAGTKGTIKLLHPQQLLCYAEIKMERKSKPVNCITFHPSHPTWLICGSEDIVIWDIGTPQGTDFKCRHRKLLNLSAPGRVLGLIAVPSADFLLAGCDNGCYGWNIDTNAFSKREKNYSLEFLLPSKARLASAINDEGEDDEEKEGDMIDGLALLKDQLIASKVACDGSIHIWSLKDARTVKKGTQKDVTIKPVYSLEWCDSDSVYLDIGTWPGCGVLVSGDDQGEVWVYDVFKQAELAESAKIKGPFKPNQLLPWPESRDEEEGEKEEGKEKDDLEDRIIVNDVSISSDCKYIVSVTNKNLVCVWQKA</sequence>
<evidence type="ECO:0000256" key="2">
    <source>
        <dbReference type="ARBA" id="ARBA00022454"/>
    </source>
</evidence>
<evidence type="ECO:0000313" key="7">
    <source>
        <dbReference type="Proteomes" id="UP000230750"/>
    </source>
</evidence>
<dbReference type="SMART" id="SM00320">
    <property type="entry name" value="WD40"/>
    <property type="match status" value="6"/>
</dbReference>
<evidence type="ECO:0000256" key="1">
    <source>
        <dbReference type="ARBA" id="ARBA00004286"/>
    </source>
</evidence>
<dbReference type="GO" id="GO:0006325">
    <property type="term" value="P:chromatin organization"/>
    <property type="evidence" value="ECO:0007669"/>
    <property type="project" value="TreeGrafter"/>
</dbReference>
<evidence type="ECO:0000256" key="4">
    <source>
        <dbReference type="SAM" id="MobiDB-lite"/>
    </source>
</evidence>
<dbReference type="PANTHER" id="PTHR24370">
    <property type="entry name" value="OPTICIN"/>
    <property type="match status" value="1"/>
</dbReference>
<evidence type="ECO:0000259" key="5">
    <source>
        <dbReference type="Pfam" id="PF23215"/>
    </source>
</evidence>
<protein>
    <recommendedName>
        <fullName evidence="5">Leucine-rich repeat and WD repeat-containing protein 1 WD domain-containing protein</fullName>
    </recommendedName>
</protein>
<keyword evidence="7" id="KW-1185">Reference proteome</keyword>
<proteinExistence type="predicted"/>
<feature type="region of interest" description="Disordered" evidence="4">
    <location>
        <begin position="351"/>
        <end position="377"/>
    </location>
</feature>
<dbReference type="Pfam" id="PF23215">
    <property type="entry name" value="WD_LRWD1"/>
    <property type="match status" value="1"/>
</dbReference>
<keyword evidence="2" id="KW-0158">Chromosome</keyword>
<dbReference type="Gene3D" id="2.130.10.10">
    <property type="entry name" value="YVTN repeat-like/Quinoprotein amine dehydrogenase"/>
    <property type="match status" value="1"/>
</dbReference>
<dbReference type="GO" id="GO:0003682">
    <property type="term" value="F:chromatin binding"/>
    <property type="evidence" value="ECO:0007669"/>
    <property type="project" value="TreeGrafter"/>
</dbReference>
<dbReference type="SUPFAM" id="SSF50978">
    <property type="entry name" value="WD40 repeat-like"/>
    <property type="match status" value="1"/>
</dbReference>
<organism evidence="6 7">
    <name type="scientific">Stichopus japonicus</name>
    <name type="common">Sea cucumber</name>
    <dbReference type="NCBI Taxonomy" id="307972"/>
    <lineage>
        <taxon>Eukaryota</taxon>
        <taxon>Metazoa</taxon>
        <taxon>Echinodermata</taxon>
        <taxon>Eleutherozoa</taxon>
        <taxon>Echinozoa</taxon>
        <taxon>Holothuroidea</taxon>
        <taxon>Aspidochirotacea</taxon>
        <taxon>Aspidochirotida</taxon>
        <taxon>Stichopodidae</taxon>
        <taxon>Apostichopus</taxon>
    </lineage>
</organism>
<dbReference type="STRING" id="307972.A0A2G8KSA0"/>
<comment type="caution">
    <text evidence="6">The sequence shown here is derived from an EMBL/GenBank/DDBJ whole genome shotgun (WGS) entry which is preliminary data.</text>
</comment>
<reference evidence="6 7" key="1">
    <citation type="journal article" date="2017" name="PLoS Biol.">
        <title>The sea cucumber genome provides insights into morphological evolution and visceral regeneration.</title>
        <authorList>
            <person name="Zhang X."/>
            <person name="Sun L."/>
            <person name="Yuan J."/>
            <person name="Sun Y."/>
            <person name="Gao Y."/>
            <person name="Zhang L."/>
            <person name="Li S."/>
            <person name="Dai H."/>
            <person name="Hamel J.F."/>
            <person name="Liu C."/>
            <person name="Yu Y."/>
            <person name="Liu S."/>
            <person name="Lin W."/>
            <person name="Guo K."/>
            <person name="Jin S."/>
            <person name="Xu P."/>
            <person name="Storey K.B."/>
            <person name="Huan P."/>
            <person name="Zhang T."/>
            <person name="Zhou Y."/>
            <person name="Zhang J."/>
            <person name="Lin C."/>
            <person name="Li X."/>
            <person name="Xing L."/>
            <person name="Huo D."/>
            <person name="Sun M."/>
            <person name="Wang L."/>
            <person name="Mercier A."/>
            <person name="Li F."/>
            <person name="Yang H."/>
            <person name="Xiang J."/>
        </authorList>
    </citation>
    <scope>NUCLEOTIDE SEQUENCE [LARGE SCALE GENOMIC DNA]</scope>
    <source>
        <strain evidence="6">Shaxun</strain>
        <tissue evidence="6">Muscle</tissue>
    </source>
</reference>
<dbReference type="GO" id="GO:0071169">
    <property type="term" value="P:establishment of protein localization to chromatin"/>
    <property type="evidence" value="ECO:0007669"/>
    <property type="project" value="TreeGrafter"/>
</dbReference>
<dbReference type="InterPro" id="IPR015943">
    <property type="entry name" value="WD40/YVTN_repeat-like_dom_sf"/>
</dbReference>
<name>A0A2G8KSA0_STIJA</name>
<dbReference type="InterPro" id="IPR052489">
    <property type="entry name" value="LRWD1"/>
</dbReference>
<dbReference type="Proteomes" id="UP000230750">
    <property type="component" value="Unassembled WGS sequence"/>
</dbReference>
<keyword evidence="3" id="KW-0433">Leucine-rich repeat</keyword>